<proteinExistence type="predicted"/>
<dbReference type="EMBL" id="PEKC01000011">
    <property type="protein sequence ID" value="PII36777.1"/>
    <property type="molecule type" value="Genomic_DNA"/>
</dbReference>
<sequence length="152" mass="16307">MMWLDALRTAVNQYPGGRTAIAARLNKSDEVLRKELAGTSSTHKLGLSDSQQIAEMLAEQGVDCSGFRVAVDAACMGVDQFRAACLHMLAADGSREIADVVTEIASSLADLHMSDNDLRRCSKEIFDVIGKMTLLLAAVNARHAADNARSQA</sequence>
<gene>
    <name evidence="1" type="ORF">CTI11_04855</name>
</gene>
<organism evidence="1">
    <name type="scientific">Chryseobacterium sp. B5</name>
    <dbReference type="NCBI Taxonomy" id="2050562"/>
    <lineage>
        <taxon>Bacteria</taxon>
        <taxon>Pseudomonadati</taxon>
        <taxon>Bacteroidota</taxon>
        <taxon>Flavobacteriia</taxon>
        <taxon>Flavobacteriales</taxon>
        <taxon>Weeksellaceae</taxon>
        <taxon>Chryseobacterium group</taxon>
        <taxon>Chryseobacterium</taxon>
    </lineage>
</organism>
<evidence type="ECO:0000313" key="1">
    <source>
        <dbReference type="EMBL" id="PII36777.1"/>
    </source>
</evidence>
<name>A0A2G7TCL7_9FLAO</name>
<dbReference type="InterPro" id="IPR009679">
    <property type="entry name" value="Phage_186_CII-like"/>
</dbReference>
<accession>A0A2G7TCL7</accession>
<reference evidence="1" key="1">
    <citation type="submission" date="2017-10" db="EMBL/GenBank/DDBJ databases">
        <title>Chryseobacterium sp. B5 is a hydrocarbonoclastic and plant growth promoting bacterium.</title>
        <authorList>
            <person name="Thijs S."/>
            <person name="Gkorezis P."/>
            <person name="Van Hamme J."/>
        </authorList>
    </citation>
    <scope>NUCLEOTIDE SEQUENCE</scope>
    <source>
        <strain evidence="1">B5</strain>
    </source>
</reference>
<protein>
    <submittedName>
        <fullName evidence="1">Transcriptional regulator</fullName>
    </submittedName>
</protein>
<dbReference type="GO" id="GO:0003677">
    <property type="term" value="F:DNA binding"/>
    <property type="evidence" value="ECO:0007669"/>
    <property type="project" value="InterPro"/>
</dbReference>
<comment type="caution">
    <text evidence="1">The sequence shown here is derived from an EMBL/GenBank/DDBJ whole genome shotgun (WGS) entry which is preliminary data.</text>
</comment>
<dbReference type="Pfam" id="PF06892">
    <property type="entry name" value="Phage_CP76"/>
    <property type="match status" value="1"/>
</dbReference>
<dbReference type="AlphaFoldDB" id="A0A2G7TCL7"/>